<dbReference type="Proteomes" id="UP000037151">
    <property type="component" value="Unassembled WGS sequence"/>
</dbReference>
<dbReference type="RefSeq" id="WP_050373589.1">
    <property type="nucleotide sequence ID" value="NZ_KQ257829.1"/>
</dbReference>
<reference evidence="2" key="1">
    <citation type="submission" date="2014-07" db="EMBL/GenBank/DDBJ databases">
        <title>Genome sequencing of plant-pathogenic Streptomyces species.</title>
        <authorList>
            <person name="Harrison J."/>
            <person name="Sapp M."/>
            <person name="Thwaites R."/>
            <person name="Studholme D.J."/>
        </authorList>
    </citation>
    <scope>NUCLEOTIDE SEQUENCE [LARGE SCALE GENOMIC DNA]</scope>
    <source>
        <strain evidence="2">NCPPB 4445</strain>
    </source>
</reference>
<evidence type="ECO:0000313" key="1">
    <source>
        <dbReference type="EMBL" id="KND29451.1"/>
    </source>
</evidence>
<comment type="caution">
    <text evidence="1">The sequence shown here is derived from an EMBL/GenBank/DDBJ whole genome shotgun (WGS) entry which is preliminary data.</text>
</comment>
<sequence length="75" mass="8556">MPRRTPEEVRAAEAEFIEQRESVIERYERGESAAALSREFRVRSSWITHQLRTWGVEVRDSSAAGRVNGAGGWSH</sequence>
<organism evidence="1 2">
    <name type="scientific">Streptomyces acidiscabies</name>
    <dbReference type="NCBI Taxonomy" id="42234"/>
    <lineage>
        <taxon>Bacteria</taxon>
        <taxon>Bacillati</taxon>
        <taxon>Actinomycetota</taxon>
        <taxon>Actinomycetes</taxon>
        <taxon>Kitasatosporales</taxon>
        <taxon>Streptomycetaceae</taxon>
        <taxon>Streptomyces</taxon>
    </lineage>
</organism>
<dbReference type="PATRIC" id="fig|42234.21.peg.6453"/>
<dbReference type="EMBL" id="JPPY01000174">
    <property type="protein sequence ID" value="KND29451.1"/>
    <property type="molecule type" value="Genomic_DNA"/>
</dbReference>
<dbReference type="AlphaFoldDB" id="A0A0L0JV47"/>
<accession>A0A0L0JV47</accession>
<proteinExistence type="predicted"/>
<protein>
    <submittedName>
        <fullName evidence="1">Uncharacterized protein</fullName>
    </submittedName>
</protein>
<evidence type="ECO:0000313" key="2">
    <source>
        <dbReference type="Proteomes" id="UP000037151"/>
    </source>
</evidence>
<dbReference type="OrthoDB" id="4319565at2"/>
<gene>
    <name evidence="1" type="ORF">IQ63_31330</name>
</gene>
<name>A0A0L0JV47_9ACTN</name>